<proteinExistence type="predicted"/>
<dbReference type="EMBL" id="SSHH01000003">
    <property type="protein sequence ID" value="TIX49507.1"/>
    <property type="molecule type" value="Genomic_DNA"/>
</dbReference>
<dbReference type="OrthoDB" id="9786134at2"/>
<reference evidence="3 4" key="1">
    <citation type="submission" date="2019-04" db="EMBL/GenBank/DDBJ databases">
        <title>Altererythrobacter aquimixticola sp. nov., isolated from sediment of junction between the ocean and a freshwater spring.</title>
        <authorList>
            <person name="Yoon J.-H."/>
        </authorList>
    </citation>
    <scope>NUCLEOTIDE SEQUENCE [LARGE SCALE GENOMIC DNA]</scope>
    <source>
        <strain evidence="3 4">SSKS-13</strain>
    </source>
</reference>
<dbReference type="RefSeq" id="WP_136693984.1">
    <property type="nucleotide sequence ID" value="NZ_SSHH01000003.1"/>
</dbReference>
<evidence type="ECO:0000313" key="3">
    <source>
        <dbReference type="EMBL" id="TIX49507.1"/>
    </source>
</evidence>
<gene>
    <name evidence="3" type="ORF">E5222_11710</name>
</gene>
<dbReference type="Proteomes" id="UP000309389">
    <property type="component" value="Unassembled WGS sequence"/>
</dbReference>
<dbReference type="PANTHER" id="PTHR42815">
    <property type="entry name" value="FAD-BINDING, PUTATIVE (AFU_ORTHOLOGUE AFUA_6G07600)-RELATED"/>
    <property type="match status" value="1"/>
</dbReference>
<protein>
    <submittedName>
        <fullName evidence="3">Pyridoxamine 5-phosphate oxidase</fullName>
    </submittedName>
</protein>
<evidence type="ECO:0000313" key="4">
    <source>
        <dbReference type="Proteomes" id="UP000309389"/>
    </source>
</evidence>
<dbReference type="SUPFAM" id="SSF50475">
    <property type="entry name" value="FMN-binding split barrel"/>
    <property type="match status" value="1"/>
</dbReference>
<accession>A0A4T3F0R7</accession>
<dbReference type="PANTHER" id="PTHR42815:SF2">
    <property type="entry name" value="FAD-BINDING, PUTATIVE (AFU_ORTHOLOGUE AFUA_6G07600)-RELATED"/>
    <property type="match status" value="1"/>
</dbReference>
<feature type="coiled-coil region" evidence="1">
    <location>
        <begin position="175"/>
        <end position="209"/>
    </location>
</feature>
<organism evidence="3 4">
    <name type="scientific">Alteraurantiacibacter aquimixticola</name>
    <dbReference type="NCBI Taxonomy" id="2489173"/>
    <lineage>
        <taxon>Bacteria</taxon>
        <taxon>Pseudomonadati</taxon>
        <taxon>Pseudomonadota</taxon>
        <taxon>Alphaproteobacteria</taxon>
        <taxon>Sphingomonadales</taxon>
        <taxon>Erythrobacteraceae</taxon>
        <taxon>Alteraurantiacibacter</taxon>
    </lineage>
</organism>
<dbReference type="AlphaFoldDB" id="A0A4T3F0R7"/>
<dbReference type="InterPro" id="IPR011576">
    <property type="entry name" value="Pyridox_Oxase_N"/>
</dbReference>
<sequence>MAYGFLDTAYTPTIRSLQAKAGSLKTYDGFSGNRAFDRFTAQEREFIAARDTFFMASAAPGGWPYVQHRGGPVGFLKVLDDQTLAFPDYRGNRQYISAGNALDDDRVCLFLIDQAERRRLKIYAHAELLDLDEVPELAWELEHPGYRAQVERIFRLRLKAFDWNCPQHIARRFTEQEIAEMLEATGDRIRQLEQENAALRARLNSTGDQ</sequence>
<dbReference type="InterPro" id="IPR012349">
    <property type="entry name" value="Split_barrel_FMN-bd"/>
</dbReference>
<feature type="domain" description="Pyridoxamine 5'-phosphate oxidase N-terminal" evidence="2">
    <location>
        <begin position="40"/>
        <end position="141"/>
    </location>
</feature>
<evidence type="ECO:0000259" key="2">
    <source>
        <dbReference type="Pfam" id="PF01243"/>
    </source>
</evidence>
<dbReference type="Pfam" id="PF01243">
    <property type="entry name" value="PNPOx_N"/>
    <property type="match status" value="1"/>
</dbReference>
<keyword evidence="4" id="KW-1185">Reference proteome</keyword>
<comment type="caution">
    <text evidence="3">The sequence shown here is derived from an EMBL/GenBank/DDBJ whole genome shotgun (WGS) entry which is preliminary data.</text>
</comment>
<evidence type="ECO:0000256" key="1">
    <source>
        <dbReference type="SAM" id="Coils"/>
    </source>
</evidence>
<name>A0A4T3F0R7_9SPHN</name>
<keyword evidence="1" id="KW-0175">Coiled coil</keyword>
<dbReference type="Gene3D" id="2.30.110.10">
    <property type="entry name" value="Electron Transport, Fmn-binding Protein, Chain A"/>
    <property type="match status" value="1"/>
</dbReference>